<feature type="transmembrane region" description="Helical" evidence="6">
    <location>
        <begin position="114"/>
        <end position="132"/>
    </location>
</feature>
<keyword evidence="3 6" id="KW-0812">Transmembrane</keyword>
<evidence type="ECO:0000256" key="3">
    <source>
        <dbReference type="ARBA" id="ARBA00022692"/>
    </source>
</evidence>
<evidence type="ECO:0000313" key="8">
    <source>
        <dbReference type="EMBL" id="AKQ43496.2"/>
    </source>
</evidence>
<dbReference type="EMBL" id="CP011310">
    <property type="protein sequence ID" value="AKQ43496.2"/>
    <property type="molecule type" value="Genomic_DNA"/>
</dbReference>
<dbReference type="STRING" id="1648404.CP97_14360"/>
<protein>
    <recommendedName>
        <fullName evidence="7">EamA domain-containing protein</fullName>
    </recommendedName>
</protein>
<reference evidence="9" key="2">
    <citation type="submission" date="2015-04" db="EMBL/GenBank/DDBJ databases">
        <title>The complete genome sequence of Erythrobacter sp. s21-N3.</title>
        <authorList>
            <person name="Zhuang L."/>
            <person name="Liu Y."/>
            <person name="Shao Z."/>
        </authorList>
    </citation>
    <scope>NUCLEOTIDE SEQUENCE [LARGE SCALE GENOMIC DNA]</scope>
    <source>
        <strain evidence="9">s21-N3</strain>
    </source>
</reference>
<organism evidence="8 9">
    <name type="scientific">Aurantiacibacter atlanticus</name>
    <dbReference type="NCBI Taxonomy" id="1648404"/>
    <lineage>
        <taxon>Bacteria</taxon>
        <taxon>Pseudomonadati</taxon>
        <taxon>Pseudomonadota</taxon>
        <taxon>Alphaproteobacteria</taxon>
        <taxon>Sphingomonadales</taxon>
        <taxon>Erythrobacteraceae</taxon>
        <taxon>Aurantiacibacter</taxon>
    </lineage>
</organism>
<dbReference type="GO" id="GO:0016020">
    <property type="term" value="C:membrane"/>
    <property type="evidence" value="ECO:0007669"/>
    <property type="project" value="UniProtKB-SubCell"/>
</dbReference>
<dbReference type="Pfam" id="PF00892">
    <property type="entry name" value="EamA"/>
    <property type="match status" value="2"/>
</dbReference>
<evidence type="ECO:0000259" key="7">
    <source>
        <dbReference type="Pfam" id="PF00892"/>
    </source>
</evidence>
<gene>
    <name evidence="8" type="ORF">CP97_14360</name>
</gene>
<feature type="transmembrane region" description="Helical" evidence="6">
    <location>
        <begin position="263"/>
        <end position="283"/>
    </location>
</feature>
<evidence type="ECO:0000313" key="9">
    <source>
        <dbReference type="Proteomes" id="UP000059113"/>
    </source>
</evidence>
<feature type="transmembrane region" description="Helical" evidence="6">
    <location>
        <begin position="12"/>
        <end position="34"/>
    </location>
</feature>
<dbReference type="InterPro" id="IPR037185">
    <property type="entry name" value="EmrE-like"/>
</dbReference>
<feature type="transmembrane region" description="Helical" evidence="6">
    <location>
        <begin position="139"/>
        <end position="156"/>
    </location>
</feature>
<dbReference type="InterPro" id="IPR000620">
    <property type="entry name" value="EamA_dom"/>
</dbReference>
<dbReference type="PANTHER" id="PTHR32322">
    <property type="entry name" value="INNER MEMBRANE TRANSPORTER"/>
    <property type="match status" value="1"/>
</dbReference>
<feature type="transmembrane region" description="Helical" evidence="6">
    <location>
        <begin position="168"/>
        <end position="188"/>
    </location>
</feature>
<name>A0A0H4VKT6_9SPHN</name>
<feature type="transmembrane region" description="Helical" evidence="6">
    <location>
        <begin position="83"/>
        <end position="102"/>
    </location>
</feature>
<dbReference type="SUPFAM" id="SSF103481">
    <property type="entry name" value="Multidrug resistance efflux transporter EmrE"/>
    <property type="match status" value="2"/>
</dbReference>
<feature type="transmembrane region" description="Helical" evidence="6">
    <location>
        <begin position="289"/>
        <end position="305"/>
    </location>
</feature>
<keyword evidence="9" id="KW-1185">Reference proteome</keyword>
<keyword evidence="4 6" id="KW-1133">Transmembrane helix</keyword>
<comment type="similarity">
    <text evidence="2">Belongs to the EamA transporter family.</text>
</comment>
<dbReference type="KEGG" id="ery:CP97_14360"/>
<evidence type="ECO:0000256" key="2">
    <source>
        <dbReference type="ARBA" id="ARBA00007362"/>
    </source>
</evidence>
<dbReference type="AlphaFoldDB" id="A0A0H4VKT6"/>
<feature type="transmembrane region" description="Helical" evidence="6">
    <location>
        <begin position="233"/>
        <end position="251"/>
    </location>
</feature>
<evidence type="ECO:0000256" key="5">
    <source>
        <dbReference type="ARBA" id="ARBA00023136"/>
    </source>
</evidence>
<evidence type="ECO:0000256" key="1">
    <source>
        <dbReference type="ARBA" id="ARBA00004141"/>
    </source>
</evidence>
<sequence>MRKTLFDPDNGLLTRFSFWQSPALLLCLASFFWALNPIVGRAARDLLSPVSIAFWRWIIALVIVAPFAWRHVRKDLPSIKQSLPFLTVLGAGGLGLFAYLVYASLQWTTATNNLLLQATMPIMTLVMPALIFRDRIPPLHYVCALISIGGIIWIMTRGDPTNLEIGALNRGDLLALAAVFLYAAYATFLRKAPTIHHLSLLSVLFAVGASSLAIPYVGHLLVNGVSMPSPEAIGALLYVGIFPSLASYALFNRAVSLIGSARVGIYMNLPAVFGVTMAVPLLGERFEDYHFVGALMVVVSILISRRTRVKVH</sequence>
<dbReference type="Proteomes" id="UP000059113">
    <property type="component" value="Chromosome"/>
</dbReference>
<reference evidence="8 9" key="1">
    <citation type="journal article" date="2015" name="Int. J. Syst. Evol. Microbiol.">
        <title>Erythrobacter atlanticus sp. nov., a bacterium from ocean sediment able to degrade polycyclic aromatic hydrocarbons.</title>
        <authorList>
            <person name="Zhuang L."/>
            <person name="Liu Y."/>
            <person name="Wang L."/>
            <person name="Wang W."/>
            <person name="Shao Z."/>
        </authorList>
    </citation>
    <scope>NUCLEOTIDE SEQUENCE [LARGE SCALE GENOMIC DNA]</scope>
    <source>
        <strain evidence="9">s21-N3</strain>
    </source>
</reference>
<comment type="subcellular location">
    <subcellularLocation>
        <location evidence="1">Membrane</location>
        <topology evidence="1">Multi-pass membrane protein</topology>
    </subcellularLocation>
</comment>
<feature type="transmembrane region" description="Helical" evidence="6">
    <location>
        <begin position="200"/>
        <end position="221"/>
    </location>
</feature>
<evidence type="ECO:0000256" key="4">
    <source>
        <dbReference type="ARBA" id="ARBA00022989"/>
    </source>
</evidence>
<dbReference type="InterPro" id="IPR050638">
    <property type="entry name" value="AA-Vitamin_Transporters"/>
</dbReference>
<feature type="domain" description="EamA" evidence="7">
    <location>
        <begin position="170"/>
        <end position="304"/>
    </location>
</feature>
<feature type="transmembrane region" description="Helical" evidence="6">
    <location>
        <begin position="54"/>
        <end position="71"/>
    </location>
</feature>
<evidence type="ECO:0000256" key="6">
    <source>
        <dbReference type="SAM" id="Phobius"/>
    </source>
</evidence>
<dbReference type="PANTHER" id="PTHR32322:SF2">
    <property type="entry name" value="EAMA DOMAIN-CONTAINING PROTEIN"/>
    <property type="match status" value="1"/>
</dbReference>
<dbReference type="RefSeq" id="WP_048886514.1">
    <property type="nucleotide sequence ID" value="NZ_CP011310.1"/>
</dbReference>
<keyword evidence="5 6" id="KW-0472">Membrane</keyword>
<feature type="domain" description="EamA" evidence="7">
    <location>
        <begin position="23"/>
        <end position="155"/>
    </location>
</feature>
<proteinExistence type="inferred from homology"/>
<accession>A0A0H4VKT6</accession>